<evidence type="ECO:0000313" key="2">
    <source>
        <dbReference type="EMBL" id="OMJ73409.1"/>
    </source>
</evidence>
<feature type="coiled-coil region" evidence="1">
    <location>
        <begin position="196"/>
        <end position="241"/>
    </location>
</feature>
<sequence>MSQDGEEVGDKLDRLNFAINQLMVDLGDTRLHTSRISMISSIHQSFCETYEDLAGDDEDVYAEEVPEYFLDKFQESLTEIDRLSMQVEDFWAEKNNRAENNIDICLNQEQIKKLYNSLGEFLSEDKQNSIFKLSRNSISVGAIKIECDDSVERICQLEVENINLRSQILSNSVKRNKSSISEAPDCEKLISQQLEIDTKSLEIARKEQELQKLQEEAIYKNTQVEMLIHEYSNKLEEAKIKNSNRHDHIRRKNPSQDFTRTRTPISMLNTNSASFMNGLLNTRQEIESKLALIEKLVKSKYKKKGNKKQLPNIKQGSGNFGEFKFKEQKFAEKLKKYQSFPRKEKFILEYLKEQQEFLNEKYEELRKYEITLQETWVGPDGQVNAIDAAKKASANYFYKKQEMKREREIIEEKFLRLTKLKETIKKGNCKLQEHRKKILNERQKLQKQQNDLEKYLQAIVGLHKKKLLT</sequence>
<evidence type="ECO:0000313" key="3">
    <source>
        <dbReference type="Proteomes" id="UP000187209"/>
    </source>
</evidence>
<feature type="coiled-coil region" evidence="1">
    <location>
        <begin position="400"/>
        <end position="465"/>
    </location>
</feature>
<reference evidence="2 3" key="1">
    <citation type="submission" date="2016-11" db="EMBL/GenBank/DDBJ databases">
        <title>The macronuclear genome of Stentor coeruleus: a giant cell with tiny introns.</title>
        <authorList>
            <person name="Slabodnick M."/>
            <person name="Ruby J.G."/>
            <person name="Reiff S.B."/>
            <person name="Swart E.C."/>
            <person name="Gosai S."/>
            <person name="Prabakaran S."/>
            <person name="Witkowska E."/>
            <person name="Larue G.E."/>
            <person name="Fisher S."/>
            <person name="Freeman R.M."/>
            <person name="Gunawardena J."/>
            <person name="Chu W."/>
            <person name="Stover N.A."/>
            <person name="Gregory B.D."/>
            <person name="Nowacki M."/>
            <person name="Derisi J."/>
            <person name="Roy S.W."/>
            <person name="Marshall W.F."/>
            <person name="Sood P."/>
        </authorList>
    </citation>
    <scope>NUCLEOTIDE SEQUENCE [LARGE SCALE GENOMIC DNA]</scope>
    <source>
        <strain evidence="2">WM001</strain>
    </source>
</reference>
<evidence type="ECO:0000256" key="1">
    <source>
        <dbReference type="SAM" id="Coils"/>
    </source>
</evidence>
<accession>A0A1R2B9G7</accession>
<keyword evidence="1" id="KW-0175">Coiled coil</keyword>
<name>A0A1R2B9G7_9CILI</name>
<comment type="caution">
    <text evidence="2">The sequence shown here is derived from an EMBL/GenBank/DDBJ whole genome shotgun (WGS) entry which is preliminary data.</text>
</comment>
<protein>
    <submittedName>
        <fullName evidence="2">Uncharacterized protein</fullName>
    </submittedName>
</protein>
<gene>
    <name evidence="2" type="ORF">SteCoe_27889</name>
</gene>
<proteinExistence type="predicted"/>
<dbReference type="Proteomes" id="UP000187209">
    <property type="component" value="Unassembled WGS sequence"/>
</dbReference>
<dbReference type="EMBL" id="MPUH01000823">
    <property type="protein sequence ID" value="OMJ73409.1"/>
    <property type="molecule type" value="Genomic_DNA"/>
</dbReference>
<keyword evidence="3" id="KW-1185">Reference proteome</keyword>
<dbReference type="AlphaFoldDB" id="A0A1R2B9G7"/>
<organism evidence="2 3">
    <name type="scientific">Stentor coeruleus</name>
    <dbReference type="NCBI Taxonomy" id="5963"/>
    <lineage>
        <taxon>Eukaryota</taxon>
        <taxon>Sar</taxon>
        <taxon>Alveolata</taxon>
        <taxon>Ciliophora</taxon>
        <taxon>Postciliodesmatophora</taxon>
        <taxon>Heterotrichea</taxon>
        <taxon>Heterotrichida</taxon>
        <taxon>Stentoridae</taxon>
        <taxon>Stentor</taxon>
    </lineage>
</organism>